<comment type="similarity">
    <text evidence="1">Belongs to the beta type-B retroviral polymerase family. HERV class-II K(HML-2) pol subfamily.</text>
</comment>
<dbReference type="PROSITE" id="PS50878">
    <property type="entry name" value="RT_POL"/>
    <property type="match status" value="1"/>
</dbReference>
<gene>
    <name evidence="4" type="ORF">Y1Q_0019847</name>
</gene>
<name>A0A151PFL9_ALLMI</name>
<dbReference type="EC" id="3.1.26.4" evidence="2"/>
<keyword evidence="5" id="KW-1185">Reference proteome</keyword>
<dbReference type="Pfam" id="PF00078">
    <property type="entry name" value="RVT_1"/>
    <property type="match status" value="1"/>
</dbReference>
<evidence type="ECO:0000256" key="1">
    <source>
        <dbReference type="ARBA" id="ARBA00010879"/>
    </source>
</evidence>
<protein>
    <recommendedName>
        <fullName evidence="2">ribonuclease H</fullName>
        <ecNumber evidence="2">3.1.26.4</ecNumber>
    </recommendedName>
</protein>
<evidence type="ECO:0000313" key="4">
    <source>
        <dbReference type="EMBL" id="KYO47782.1"/>
    </source>
</evidence>
<dbReference type="Gene3D" id="3.30.70.270">
    <property type="match status" value="1"/>
</dbReference>
<dbReference type="GO" id="GO:0004523">
    <property type="term" value="F:RNA-DNA hybrid ribonuclease activity"/>
    <property type="evidence" value="ECO:0007669"/>
    <property type="project" value="UniProtKB-EC"/>
</dbReference>
<proteinExistence type="inferred from homology"/>
<comment type="caution">
    <text evidence="4">The sequence shown here is derived from an EMBL/GenBank/DDBJ whole genome shotgun (WGS) entry which is preliminary data.</text>
</comment>
<feature type="domain" description="Reverse transcriptase" evidence="3">
    <location>
        <begin position="1"/>
        <end position="104"/>
    </location>
</feature>
<dbReference type="InterPro" id="IPR043128">
    <property type="entry name" value="Rev_trsase/Diguanyl_cyclase"/>
</dbReference>
<evidence type="ECO:0000313" key="5">
    <source>
        <dbReference type="Proteomes" id="UP000050525"/>
    </source>
</evidence>
<dbReference type="AlphaFoldDB" id="A0A151PFL9"/>
<dbReference type="Proteomes" id="UP000050525">
    <property type="component" value="Unassembled WGS sequence"/>
</dbReference>
<dbReference type="InterPro" id="IPR043502">
    <property type="entry name" value="DNA/RNA_pol_sf"/>
</dbReference>
<sequence length="146" mass="16333">MCIEGTMYRWTVCPQGYCNALSLATGAMNDTLKNFRTSHTLPPEEELRIWSYIDDIAIMDRDSFIVTSIVNQLVTHLPSKGWTFNEEKSCLHPVDDITFLGTQFIGSIRHGISHDGPDIDPLKKSLPMTKTFSAALRSPKLVSALC</sequence>
<dbReference type="SUPFAM" id="SSF56672">
    <property type="entry name" value="DNA/RNA polymerases"/>
    <property type="match status" value="1"/>
</dbReference>
<reference evidence="4 5" key="1">
    <citation type="journal article" date="2012" name="Genome Biol.">
        <title>Sequencing three crocodilian genomes to illuminate the evolution of archosaurs and amniotes.</title>
        <authorList>
            <person name="St John J.A."/>
            <person name="Braun E.L."/>
            <person name="Isberg S.R."/>
            <person name="Miles L.G."/>
            <person name="Chong A.Y."/>
            <person name="Gongora J."/>
            <person name="Dalzell P."/>
            <person name="Moran C."/>
            <person name="Bed'hom B."/>
            <person name="Abzhanov A."/>
            <person name="Burgess S.C."/>
            <person name="Cooksey A.M."/>
            <person name="Castoe T.A."/>
            <person name="Crawford N.G."/>
            <person name="Densmore L.D."/>
            <person name="Drew J.C."/>
            <person name="Edwards S.V."/>
            <person name="Faircloth B.C."/>
            <person name="Fujita M.K."/>
            <person name="Greenwold M.J."/>
            <person name="Hoffmann F.G."/>
            <person name="Howard J.M."/>
            <person name="Iguchi T."/>
            <person name="Janes D.E."/>
            <person name="Khan S.Y."/>
            <person name="Kohno S."/>
            <person name="de Koning A.J."/>
            <person name="Lance S.L."/>
            <person name="McCarthy F.M."/>
            <person name="McCormack J.E."/>
            <person name="Merchant M.E."/>
            <person name="Peterson D.G."/>
            <person name="Pollock D.D."/>
            <person name="Pourmand N."/>
            <person name="Raney B.J."/>
            <person name="Roessler K.A."/>
            <person name="Sanford J.R."/>
            <person name="Sawyer R.H."/>
            <person name="Schmidt C.J."/>
            <person name="Triplett E.W."/>
            <person name="Tuberville T.D."/>
            <person name="Venegas-Anaya M."/>
            <person name="Howard J.T."/>
            <person name="Jarvis E.D."/>
            <person name="Guillette L.J.Jr."/>
            <person name="Glenn T.C."/>
            <person name="Green R.E."/>
            <person name="Ray D.A."/>
        </authorList>
    </citation>
    <scope>NUCLEOTIDE SEQUENCE [LARGE SCALE GENOMIC DNA]</scope>
    <source>
        <strain evidence="4">KSC_2009_1</strain>
    </source>
</reference>
<dbReference type="InterPro" id="IPR000477">
    <property type="entry name" value="RT_dom"/>
</dbReference>
<organism evidence="4 5">
    <name type="scientific">Alligator mississippiensis</name>
    <name type="common">American alligator</name>
    <dbReference type="NCBI Taxonomy" id="8496"/>
    <lineage>
        <taxon>Eukaryota</taxon>
        <taxon>Metazoa</taxon>
        <taxon>Chordata</taxon>
        <taxon>Craniata</taxon>
        <taxon>Vertebrata</taxon>
        <taxon>Euteleostomi</taxon>
        <taxon>Archelosauria</taxon>
        <taxon>Archosauria</taxon>
        <taxon>Crocodylia</taxon>
        <taxon>Alligatoridae</taxon>
        <taxon>Alligatorinae</taxon>
        <taxon>Alligator</taxon>
    </lineage>
</organism>
<accession>A0A151PFL9</accession>
<evidence type="ECO:0000259" key="3">
    <source>
        <dbReference type="PROSITE" id="PS50878"/>
    </source>
</evidence>
<evidence type="ECO:0000256" key="2">
    <source>
        <dbReference type="ARBA" id="ARBA00012180"/>
    </source>
</evidence>
<dbReference type="EMBL" id="AKHW03000416">
    <property type="protein sequence ID" value="KYO47782.1"/>
    <property type="molecule type" value="Genomic_DNA"/>
</dbReference>